<protein>
    <submittedName>
        <fullName evidence="1">Uncharacterized protein</fullName>
    </submittedName>
</protein>
<dbReference type="EMBL" id="WTPW01000180">
    <property type="protein sequence ID" value="KAF0538525.1"/>
    <property type="molecule type" value="Genomic_DNA"/>
</dbReference>
<comment type="caution">
    <text evidence="1">The sequence shown here is derived from an EMBL/GenBank/DDBJ whole genome shotgun (WGS) entry which is preliminary data.</text>
</comment>
<evidence type="ECO:0000313" key="2">
    <source>
        <dbReference type="Proteomes" id="UP000439903"/>
    </source>
</evidence>
<evidence type="ECO:0000313" key="1">
    <source>
        <dbReference type="EMBL" id="KAF0538525.1"/>
    </source>
</evidence>
<organism evidence="1 2">
    <name type="scientific">Gigaspora margarita</name>
    <dbReference type="NCBI Taxonomy" id="4874"/>
    <lineage>
        <taxon>Eukaryota</taxon>
        <taxon>Fungi</taxon>
        <taxon>Fungi incertae sedis</taxon>
        <taxon>Mucoromycota</taxon>
        <taxon>Glomeromycotina</taxon>
        <taxon>Glomeromycetes</taxon>
        <taxon>Diversisporales</taxon>
        <taxon>Gigasporaceae</taxon>
        <taxon>Gigaspora</taxon>
    </lineage>
</organism>
<dbReference type="AlphaFoldDB" id="A0A8H4ER43"/>
<dbReference type="Proteomes" id="UP000439903">
    <property type="component" value="Unassembled WGS sequence"/>
</dbReference>
<reference evidence="1 2" key="1">
    <citation type="journal article" date="2019" name="Environ. Microbiol.">
        <title>At the nexus of three kingdoms: the genome of the mycorrhizal fungus Gigaspora margarita provides insights into plant, endobacterial and fungal interactions.</title>
        <authorList>
            <person name="Venice F."/>
            <person name="Ghignone S."/>
            <person name="Salvioli di Fossalunga A."/>
            <person name="Amselem J."/>
            <person name="Novero M."/>
            <person name="Xianan X."/>
            <person name="Sedzielewska Toro K."/>
            <person name="Morin E."/>
            <person name="Lipzen A."/>
            <person name="Grigoriev I.V."/>
            <person name="Henrissat B."/>
            <person name="Martin F.M."/>
            <person name="Bonfante P."/>
        </authorList>
    </citation>
    <scope>NUCLEOTIDE SEQUENCE [LARGE SCALE GENOMIC DNA]</scope>
    <source>
        <strain evidence="1 2">BEG34</strain>
    </source>
</reference>
<accession>A0A8H4ER43</accession>
<sequence length="237" mass="27695">MEFYHVEWMMPFYPLYFVGSDLKKSSELVTTALDPWNHNTSCSWVFTIAWSDHRQEKPLFFASSKKDIFKTDNLLYLASNWVHEFLEALGLLDNKFGLDADDDDGNEFWLSDDDNDEFWLFGDDNEEDDDIKDDDVFSSKLYDGWDYQRRFGKDALKKLYQAREARQCFILLRLFTMRLPNLSEQAKNGLFVAFSRSNSFGVLEHNALLDALAHPVKGLNLFEYDVLGFDLINNAKL</sequence>
<dbReference type="OrthoDB" id="10448566at2759"/>
<proteinExistence type="predicted"/>
<name>A0A8H4ER43_GIGMA</name>
<keyword evidence="2" id="KW-1185">Reference proteome</keyword>
<gene>
    <name evidence="1" type="ORF">F8M41_007732</name>
</gene>